<dbReference type="InterPro" id="IPR028427">
    <property type="entry name" value="Met_Sox_Rdtase_MsrB"/>
</dbReference>
<dbReference type="EMBL" id="LJIJ01000484">
    <property type="protein sequence ID" value="ODM96960.1"/>
    <property type="molecule type" value="Genomic_DNA"/>
</dbReference>
<dbReference type="STRING" id="48709.A0A1D2MV37"/>
<feature type="region of interest" description="Disordered" evidence="5">
    <location>
        <begin position="270"/>
        <end position="315"/>
    </location>
</feature>
<gene>
    <name evidence="7" type="ORF">Ocin01_09722</name>
</gene>
<evidence type="ECO:0000256" key="5">
    <source>
        <dbReference type="SAM" id="MobiDB-lite"/>
    </source>
</evidence>
<feature type="compositionally biased region" description="Low complexity" evidence="5">
    <location>
        <begin position="403"/>
        <end position="414"/>
    </location>
</feature>
<feature type="region of interest" description="Disordered" evidence="5">
    <location>
        <begin position="331"/>
        <end position="434"/>
    </location>
</feature>
<sequence>ARQQSNGTSSAAVENGSDINARKAALTPLEFRVTQQRETERPFSNKYNKHWEAGTYHCVVCDAELFQSETKFESKSGWPAFYNVVDAKRVKLTPDLSHIGANLLLLIARPELARTEVSCANCNAHLGHLFEDGPKPTGLRYCINSASLNFKSEGNEDITDPNGLSLPAPATTTCNGTGSAPIREYVCKPENMCSRPAATPKSVSSTNKDSPSGGKSARENFFTSGESNSSALPPMGTLCLNNQSCQRVLTRKPSSDNILKTSIISNGAENQVSSSTKNGVGVSNKETNINSNGNNGTENTTVMTPVSSKPRYSSSKGVSLTAARINFFQKISNKPDSSSPSRWASTFNSRWSSNKSSSSPLSNKVETVNNANRFPSSCSSGSLSTVSQHSKPDDLPPLQPRRSSSSFFSNSSLSPHIEQVSTPPRPVALRETTL</sequence>
<name>A0A1D2MV37_ORCCI</name>
<evidence type="ECO:0000313" key="7">
    <source>
        <dbReference type="EMBL" id="ODM96960.1"/>
    </source>
</evidence>
<evidence type="ECO:0000313" key="8">
    <source>
        <dbReference type="Proteomes" id="UP000094527"/>
    </source>
</evidence>
<evidence type="ECO:0000256" key="4">
    <source>
        <dbReference type="ARBA" id="ARBA00048488"/>
    </source>
</evidence>
<dbReference type="InterPro" id="IPR011057">
    <property type="entry name" value="Mss4-like_sf"/>
</dbReference>
<feature type="compositionally biased region" description="Polar residues" evidence="5">
    <location>
        <begin position="221"/>
        <end position="231"/>
    </location>
</feature>
<comment type="catalytic activity">
    <reaction evidence="4">
        <text>L-methionyl-[protein] + [thioredoxin]-disulfide + H2O = L-methionyl-(R)-S-oxide-[protein] + [thioredoxin]-dithiol</text>
        <dbReference type="Rhea" id="RHEA:24164"/>
        <dbReference type="Rhea" id="RHEA-COMP:10698"/>
        <dbReference type="Rhea" id="RHEA-COMP:10700"/>
        <dbReference type="Rhea" id="RHEA-COMP:12313"/>
        <dbReference type="Rhea" id="RHEA-COMP:12314"/>
        <dbReference type="ChEBI" id="CHEBI:15377"/>
        <dbReference type="ChEBI" id="CHEBI:16044"/>
        <dbReference type="ChEBI" id="CHEBI:29950"/>
        <dbReference type="ChEBI" id="CHEBI:45764"/>
        <dbReference type="ChEBI" id="CHEBI:50058"/>
        <dbReference type="EC" id="1.8.4.12"/>
    </reaction>
</comment>
<evidence type="ECO:0000256" key="3">
    <source>
        <dbReference type="ARBA" id="ARBA00023002"/>
    </source>
</evidence>
<feature type="compositionally biased region" description="Polar residues" evidence="5">
    <location>
        <begin position="201"/>
        <end position="210"/>
    </location>
</feature>
<dbReference type="GO" id="GO:0005737">
    <property type="term" value="C:cytoplasm"/>
    <property type="evidence" value="ECO:0007669"/>
    <property type="project" value="TreeGrafter"/>
</dbReference>
<dbReference type="InterPro" id="IPR002579">
    <property type="entry name" value="Met_Sox_Rdtase_MsrB_dom"/>
</dbReference>
<feature type="region of interest" description="Disordered" evidence="5">
    <location>
        <begin position="196"/>
        <end position="233"/>
    </location>
</feature>
<dbReference type="GO" id="GO:0030091">
    <property type="term" value="P:protein repair"/>
    <property type="evidence" value="ECO:0007669"/>
    <property type="project" value="InterPro"/>
</dbReference>
<evidence type="ECO:0000256" key="1">
    <source>
        <dbReference type="ARBA" id="ARBA00007174"/>
    </source>
</evidence>
<dbReference type="OMA" id="CANCNAH"/>
<keyword evidence="3" id="KW-0560">Oxidoreductase</keyword>
<keyword evidence="8" id="KW-1185">Reference proteome</keyword>
<dbReference type="Gene3D" id="2.170.150.20">
    <property type="entry name" value="Peptide methionine sulfoxide reductase"/>
    <property type="match status" value="1"/>
</dbReference>
<feature type="domain" description="MsrB" evidence="6">
    <location>
        <begin position="19"/>
        <end position="153"/>
    </location>
</feature>
<dbReference type="PANTHER" id="PTHR10173">
    <property type="entry name" value="METHIONINE SULFOXIDE REDUCTASE"/>
    <property type="match status" value="1"/>
</dbReference>
<dbReference type="PANTHER" id="PTHR10173:SF52">
    <property type="entry name" value="METHIONINE-R-SULFOXIDE REDUCTASE B1"/>
    <property type="match status" value="1"/>
</dbReference>
<feature type="compositionally biased region" description="Polar residues" evidence="5">
    <location>
        <begin position="364"/>
        <end position="375"/>
    </location>
</feature>
<protein>
    <recommendedName>
        <fullName evidence="2">peptide-methionine (R)-S-oxide reductase</fullName>
        <ecNumber evidence="2">1.8.4.12</ecNumber>
    </recommendedName>
</protein>
<feature type="compositionally biased region" description="Low complexity" evidence="5">
    <location>
        <begin position="376"/>
        <end position="387"/>
    </location>
</feature>
<accession>A0A1D2MV37</accession>
<dbReference type="AlphaFoldDB" id="A0A1D2MV37"/>
<feature type="compositionally biased region" description="Polar residues" evidence="5">
    <location>
        <begin position="302"/>
        <end position="315"/>
    </location>
</feature>
<dbReference type="SUPFAM" id="SSF51316">
    <property type="entry name" value="Mss4-like"/>
    <property type="match status" value="1"/>
</dbReference>
<feature type="compositionally biased region" description="Low complexity" evidence="5">
    <location>
        <begin position="345"/>
        <end position="363"/>
    </location>
</feature>
<comment type="caution">
    <text evidence="7">The sequence shown here is derived from an EMBL/GenBank/DDBJ whole genome shotgun (WGS) entry which is preliminary data.</text>
</comment>
<dbReference type="Pfam" id="PF01641">
    <property type="entry name" value="SelR"/>
    <property type="match status" value="1"/>
</dbReference>
<dbReference type="OrthoDB" id="44061at2759"/>
<feature type="compositionally biased region" description="Low complexity" evidence="5">
    <location>
        <begin position="283"/>
        <end position="301"/>
    </location>
</feature>
<comment type="similarity">
    <text evidence="1">Belongs to the MsrB Met sulfoxide reductase family.</text>
</comment>
<organism evidence="7 8">
    <name type="scientific">Orchesella cincta</name>
    <name type="common">Springtail</name>
    <name type="synonym">Podura cincta</name>
    <dbReference type="NCBI Taxonomy" id="48709"/>
    <lineage>
        <taxon>Eukaryota</taxon>
        <taxon>Metazoa</taxon>
        <taxon>Ecdysozoa</taxon>
        <taxon>Arthropoda</taxon>
        <taxon>Hexapoda</taxon>
        <taxon>Collembola</taxon>
        <taxon>Entomobryomorpha</taxon>
        <taxon>Entomobryoidea</taxon>
        <taxon>Orchesellidae</taxon>
        <taxon>Orchesellinae</taxon>
        <taxon>Orchesella</taxon>
    </lineage>
</organism>
<reference evidence="7 8" key="1">
    <citation type="journal article" date="2016" name="Genome Biol. Evol.">
        <title>Gene Family Evolution Reflects Adaptation to Soil Environmental Stressors in the Genome of the Collembolan Orchesella cincta.</title>
        <authorList>
            <person name="Faddeeva-Vakhrusheva A."/>
            <person name="Derks M.F."/>
            <person name="Anvar S.Y."/>
            <person name="Agamennone V."/>
            <person name="Suring W."/>
            <person name="Smit S."/>
            <person name="van Straalen N.M."/>
            <person name="Roelofs D."/>
        </authorList>
    </citation>
    <scope>NUCLEOTIDE SEQUENCE [LARGE SCALE GENOMIC DNA]</scope>
    <source>
        <tissue evidence="7">Mixed pool</tissue>
    </source>
</reference>
<proteinExistence type="inferred from homology"/>
<feature type="non-terminal residue" evidence="7">
    <location>
        <position position="1"/>
    </location>
</feature>
<evidence type="ECO:0000259" key="6">
    <source>
        <dbReference type="PROSITE" id="PS51790"/>
    </source>
</evidence>
<dbReference type="NCBIfam" id="TIGR00357">
    <property type="entry name" value="peptide-methionine (R)-S-oxide reductase MsrB"/>
    <property type="match status" value="1"/>
</dbReference>
<dbReference type="GO" id="GO:0033743">
    <property type="term" value="F:peptide-methionine (R)-S-oxide reductase activity"/>
    <property type="evidence" value="ECO:0007669"/>
    <property type="project" value="UniProtKB-EC"/>
</dbReference>
<feature type="non-terminal residue" evidence="7">
    <location>
        <position position="434"/>
    </location>
</feature>
<dbReference type="GO" id="GO:0006979">
    <property type="term" value="P:response to oxidative stress"/>
    <property type="evidence" value="ECO:0007669"/>
    <property type="project" value="InterPro"/>
</dbReference>
<dbReference type="PROSITE" id="PS51790">
    <property type="entry name" value="MSRB"/>
    <property type="match status" value="1"/>
</dbReference>
<feature type="compositionally biased region" description="Polar residues" evidence="5">
    <location>
        <begin position="331"/>
        <end position="344"/>
    </location>
</feature>
<dbReference type="Proteomes" id="UP000094527">
    <property type="component" value="Unassembled WGS sequence"/>
</dbReference>
<dbReference type="EC" id="1.8.4.12" evidence="2"/>
<evidence type="ECO:0000256" key="2">
    <source>
        <dbReference type="ARBA" id="ARBA00012499"/>
    </source>
</evidence>